<name>A0A4Z1R4M9_9GAMM</name>
<evidence type="ECO:0000256" key="1">
    <source>
        <dbReference type="SAM" id="Phobius"/>
    </source>
</evidence>
<gene>
    <name evidence="2" type="ORF">E4582_06495</name>
</gene>
<keyword evidence="1" id="KW-1133">Transmembrane helix</keyword>
<dbReference type="AlphaFoldDB" id="A0A4Z1R4M9"/>
<evidence type="ECO:0000313" key="3">
    <source>
        <dbReference type="Proteomes" id="UP000298681"/>
    </source>
</evidence>
<sequence length="127" mass="13961">MSVHDRVRALILGAGAAVALATLGIADMDRPDADLSQWLFLFGLAVFAFLPYAVLALAARTGPAWVPLFAALVMLGLDLGARIRLRWFPQDAQDGLLLMFLPLWLLPASLLLWIALVALRGWRARQR</sequence>
<feature type="transmembrane region" description="Helical" evidence="1">
    <location>
        <begin position="97"/>
        <end position="119"/>
    </location>
</feature>
<feature type="transmembrane region" description="Helical" evidence="1">
    <location>
        <begin position="65"/>
        <end position="85"/>
    </location>
</feature>
<protein>
    <submittedName>
        <fullName evidence="2">Uncharacterized protein</fullName>
    </submittedName>
</protein>
<reference evidence="2 3" key="1">
    <citation type="submission" date="2019-01" db="EMBL/GenBank/DDBJ databases">
        <authorList>
            <person name="Zhang S."/>
        </authorList>
    </citation>
    <scope>NUCLEOTIDE SEQUENCE [LARGE SCALE GENOMIC DNA]</scope>
    <source>
        <strain evidence="2 3">1626</strain>
    </source>
</reference>
<organism evidence="2 3">
    <name type="scientific">Luteimonas yindakuii</name>
    <dbReference type="NCBI Taxonomy" id="2565782"/>
    <lineage>
        <taxon>Bacteria</taxon>
        <taxon>Pseudomonadati</taxon>
        <taxon>Pseudomonadota</taxon>
        <taxon>Gammaproteobacteria</taxon>
        <taxon>Lysobacterales</taxon>
        <taxon>Lysobacteraceae</taxon>
        <taxon>Luteimonas</taxon>
    </lineage>
</organism>
<dbReference type="RefSeq" id="WP_134673826.1">
    <property type="nucleotide sequence ID" value="NZ_SPUH01000001.1"/>
</dbReference>
<keyword evidence="1" id="KW-0812">Transmembrane</keyword>
<comment type="caution">
    <text evidence="2">The sequence shown here is derived from an EMBL/GenBank/DDBJ whole genome shotgun (WGS) entry which is preliminary data.</text>
</comment>
<proteinExistence type="predicted"/>
<feature type="transmembrane region" description="Helical" evidence="1">
    <location>
        <begin position="7"/>
        <end position="26"/>
    </location>
</feature>
<dbReference type="EMBL" id="SPUH01000001">
    <property type="protein sequence ID" value="TKS54450.1"/>
    <property type="molecule type" value="Genomic_DNA"/>
</dbReference>
<keyword evidence="1" id="KW-0472">Membrane</keyword>
<accession>A0A4Z1R4M9</accession>
<dbReference type="Proteomes" id="UP000298681">
    <property type="component" value="Unassembled WGS sequence"/>
</dbReference>
<evidence type="ECO:0000313" key="2">
    <source>
        <dbReference type="EMBL" id="TKS54450.1"/>
    </source>
</evidence>
<keyword evidence="3" id="KW-1185">Reference proteome</keyword>
<feature type="transmembrane region" description="Helical" evidence="1">
    <location>
        <begin position="38"/>
        <end position="58"/>
    </location>
</feature>